<sequence length="143" mass="16242">MALAPLNPKQPNHSNQPSLLASSPREKTYPQQKSRSRRQGTFFPSLQEQHYFPIPSSLPPKTPFVHSGTRSPERGRIRSFWGLFWYTGWVGSWGWVGFLTSGPPPNRGYQNRPLGGFVQFGGSVPFGWTRVQSFLLRIRSIVL</sequence>
<reference evidence="2 3" key="1">
    <citation type="journal article" date="2019" name="Sci. Rep.">
        <title>Orb-weaving spider Araneus ventricosus genome elucidates the spidroin gene catalogue.</title>
        <authorList>
            <person name="Kono N."/>
            <person name="Nakamura H."/>
            <person name="Ohtoshi R."/>
            <person name="Moran D.A.P."/>
            <person name="Shinohara A."/>
            <person name="Yoshida Y."/>
            <person name="Fujiwara M."/>
            <person name="Mori M."/>
            <person name="Tomita M."/>
            <person name="Arakawa K."/>
        </authorList>
    </citation>
    <scope>NUCLEOTIDE SEQUENCE [LARGE SCALE GENOMIC DNA]</scope>
</reference>
<feature type="compositionally biased region" description="Polar residues" evidence="1">
    <location>
        <begin position="9"/>
        <end position="21"/>
    </location>
</feature>
<comment type="caution">
    <text evidence="2">The sequence shown here is derived from an EMBL/GenBank/DDBJ whole genome shotgun (WGS) entry which is preliminary data.</text>
</comment>
<dbReference type="AlphaFoldDB" id="A0A4Y2TAU7"/>
<keyword evidence="3" id="KW-1185">Reference proteome</keyword>
<evidence type="ECO:0000313" key="3">
    <source>
        <dbReference type="Proteomes" id="UP000499080"/>
    </source>
</evidence>
<dbReference type="Proteomes" id="UP000499080">
    <property type="component" value="Unassembled WGS sequence"/>
</dbReference>
<proteinExistence type="predicted"/>
<accession>A0A4Y2TAU7</accession>
<name>A0A4Y2TAU7_ARAVE</name>
<feature type="region of interest" description="Disordered" evidence="1">
    <location>
        <begin position="1"/>
        <end position="40"/>
    </location>
</feature>
<gene>
    <name evidence="2" type="ORF">AVEN_80733_1</name>
</gene>
<protein>
    <submittedName>
        <fullName evidence="2">Uncharacterized protein</fullName>
    </submittedName>
</protein>
<evidence type="ECO:0000313" key="2">
    <source>
        <dbReference type="EMBL" id="GBN97697.1"/>
    </source>
</evidence>
<evidence type="ECO:0000256" key="1">
    <source>
        <dbReference type="SAM" id="MobiDB-lite"/>
    </source>
</evidence>
<dbReference type="EMBL" id="BGPR01027295">
    <property type="protein sequence ID" value="GBN97697.1"/>
    <property type="molecule type" value="Genomic_DNA"/>
</dbReference>
<organism evidence="2 3">
    <name type="scientific">Araneus ventricosus</name>
    <name type="common">Orbweaver spider</name>
    <name type="synonym">Epeira ventricosa</name>
    <dbReference type="NCBI Taxonomy" id="182803"/>
    <lineage>
        <taxon>Eukaryota</taxon>
        <taxon>Metazoa</taxon>
        <taxon>Ecdysozoa</taxon>
        <taxon>Arthropoda</taxon>
        <taxon>Chelicerata</taxon>
        <taxon>Arachnida</taxon>
        <taxon>Araneae</taxon>
        <taxon>Araneomorphae</taxon>
        <taxon>Entelegynae</taxon>
        <taxon>Araneoidea</taxon>
        <taxon>Araneidae</taxon>
        <taxon>Araneus</taxon>
    </lineage>
</organism>